<dbReference type="EMBL" id="BAAASE010000009">
    <property type="protein sequence ID" value="GAA2415491.1"/>
    <property type="molecule type" value="Genomic_DNA"/>
</dbReference>
<organism evidence="1 2">
    <name type="scientific">Streptomyces coeruleofuscus</name>
    <dbReference type="NCBI Taxonomy" id="66879"/>
    <lineage>
        <taxon>Bacteria</taxon>
        <taxon>Bacillati</taxon>
        <taxon>Actinomycetota</taxon>
        <taxon>Actinomycetes</taxon>
        <taxon>Kitasatosporales</taxon>
        <taxon>Streptomycetaceae</taxon>
        <taxon>Streptomyces</taxon>
    </lineage>
</organism>
<keyword evidence="2" id="KW-1185">Reference proteome</keyword>
<protein>
    <submittedName>
        <fullName evidence="1">Uncharacterized protein</fullName>
    </submittedName>
</protein>
<reference evidence="1 2" key="1">
    <citation type="journal article" date="2019" name="Int. J. Syst. Evol. Microbiol.">
        <title>The Global Catalogue of Microorganisms (GCM) 10K type strain sequencing project: providing services to taxonomists for standard genome sequencing and annotation.</title>
        <authorList>
            <consortium name="The Broad Institute Genomics Platform"/>
            <consortium name="The Broad Institute Genome Sequencing Center for Infectious Disease"/>
            <person name="Wu L."/>
            <person name="Ma J."/>
        </authorList>
    </citation>
    <scope>NUCLEOTIDE SEQUENCE [LARGE SCALE GENOMIC DNA]</scope>
    <source>
        <strain evidence="1 2">JCM 4358</strain>
    </source>
</reference>
<dbReference type="Proteomes" id="UP001499986">
    <property type="component" value="Unassembled WGS sequence"/>
</dbReference>
<gene>
    <name evidence="1" type="ORF">GCM10010255_62090</name>
</gene>
<sequence>MVVGCRLPEARPFGKFPHACLATRAGVAAVRVNRVIEQLADEALTSCGIRPSELRGSVPHPVGEQLRHHQQHRLRPAPALRTCVAAVALEAALHTNQAAYSDALSEYAAWVPGAAGAALALMAATSGSRWYFDVDLPQRVVRVDLVVHADGRRPG</sequence>
<evidence type="ECO:0000313" key="2">
    <source>
        <dbReference type="Proteomes" id="UP001499986"/>
    </source>
</evidence>
<comment type="caution">
    <text evidence="1">The sequence shown here is derived from an EMBL/GenBank/DDBJ whole genome shotgun (WGS) entry which is preliminary data.</text>
</comment>
<name>A0ABN3IVY6_9ACTN</name>
<evidence type="ECO:0000313" key="1">
    <source>
        <dbReference type="EMBL" id="GAA2415491.1"/>
    </source>
</evidence>
<proteinExistence type="predicted"/>
<accession>A0ABN3IVY6</accession>